<dbReference type="GO" id="GO:0035599">
    <property type="term" value="F:aspartic acid methylthiotransferase activity"/>
    <property type="evidence" value="ECO:0007669"/>
    <property type="project" value="TreeGrafter"/>
</dbReference>
<dbReference type="Gene3D" id="3.80.30.20">
    <property type="entry name" value="tm_1862 like domain"/>
    <property type="match status" value="1"/>
</dbReference>
<dbReference type="PROSITE" id="PS51918">
    <property type="entry name" value="RADICAL_SAM"/>
    <property type="match status" value="1"/>
</dbReference>
<comment type="caution">
    <text evidence="12">The sequence shown here is derived from an EMBL/GenBank/DDBJ whole genome shotgun (WGS) entry which is preliminary data.</text>
</comment>
<feature type="binding site" evidence="8">
    <location>
        <position position="49"/>
    </location>
    <ligand>
        <name>[4Fe-4S] cluster</name>
        <dbReference type="ChEBI" id="CHEBI:49883"/>
        <label>1</label>
    </ligand>
</feature>
<feature type="binding site" evidence="8">
    <location>
        <position position="13"/>
    </location>
    <ligand>
        <name>[4Fe-4S] cluster</name>
        <dbReference type="ChEBI" id="CHEBI:49883"/>
        <label>1</label>
    </ligand>
</feature>
<feature type="domain" description="MTTase N-terminal" evidence="10">
    <location>
        <begin position="4"/>
        <end position="114"/>
    </location>
</feature>
<gene>
    <name evidence="8 12" type="primary">rimO</name>
    <name evidence="12" type="ORF">GCM10010096_21840</name>
</gene>
<comment type="cofactor">
    <cofactor evidence="8">
        <name>[4Fe-4S] cluster</name>
        <dbReference type="ChEBI" id="CHEBI:49883"/>
    </cofactor>
    <text evidence="8">Binds 2 [4Fe-4S] clusters. One cluster is coordinated with 3 cysteines and an exchangeable S-adenosyl-L-methionine.</text>
</comment>
<evidence type="ECO:0000256" key="1">
    <source>
        <dbReference type="ARBA" id="ARBA00022485"/>
    </source>
</evidence>
<dbReference type="Pfam" id="PF00919">
    <property type="entry name" value="UPF0004"/>
    <property type="match status" value="1"/>
</dbReference>
<evidence type="ECO:0000256" key="8">
    <source>
        <dbReference type="HAMAP-Rule" id="MF_01865"/>
    </source>
</evidence>
<dbReference type="InterPro" id="IPR023404">
    <property type="entry name" value="rSAM_horseshoe"/>
</dbReference>
<dbReference type="FunFam" id="3.40.50.12160:FF:000002">
    <property type="entry name" value="Ribosomal protein S12 methylthiotransferase RimO"/>
    <property type="match status" value="1"/>
</dbReference>
<evidence type="ECO:0000259" key="9">
    <source>
        <dbReference type="PROSITE" id="PS50926"/>
    </source>
</evidence>
<comment type="similarity">
    <text evidence="8">Belongs to the methylthiotransferase family. RimO subfamily.</text>
</comment>
<keyword evidence="13" id="KW-1185">Reference proteome</keyword>
<feature type="binding site" evidence="8">
    <location>
        <position position="78"/>
    </location>
    <ligand>
        <name>[4Fe-4S] cluster</name>
        <dbReference type="ChEBI" id="CHEBI:49883"/>
        <label>1</label>
    </ligand>
</feature>
<comment type="subcellular location">
    <subcellularLocation>
        <location evidence="8">Cytoplasm</location>
    </subcellularLocation>
</comment>
<dbReference type="GO" id="GO:0051539">
    <property type="term" value="F:4 iron, 4 sulfur cluster binding"/>
    <property type="evidence" value="ECO:0007669"/>
    <property type="project" value="UniProtKB-UniRule"/>
</dbReference>
<evidence type="ECO:0000256" key="7">
    <source>
        <dbReference type="ARBA" id="ARBA00023014"/>
    </source>
</evidence>
<organism evidence="12 13">
    <name type="scientific">Alcaligenes pakistanensis</name>
    <dbReference type="NCBI Taxonomy" id="1482717"/>
    <lineage>
        <taxon>Bacteria</taxon>
        <taxon>Pseudomonadati</taxon>
        <taxon>Pseudomonadota</taxon>
        <taxon>Betaproteobacteria</taxon>
        <taxon>Burkholderiales</taxon>
        <taxon>Alcaligenaceae</taxon>
        <taxon>Alcaligenes</taxon>
    </lineage>
</organism>
<keyword evidence="2 8" id="KW-0963">Cytoplasm</keyword>
<keyword evidence="1 8" id="KW-0004">4Fe-4S</keyword>
<evidence type="ECO:0000313" key="13">
    <source>
        <dbReference type="Proteomes" id="UP000608923"/>
    </source>
</evidence>
<feature type="domain" description="TRAM" evidence="9">
    <location>
        <begin position="373"/>
        <end position="439"/>
    </location>
</feature>
<comment type="function">
    <text evidence="8">Catalyzes the methylthiolation of an aspartic acid residue of ribosomal protein uS12.</text>
</comment>
<dbReference type="GO" id="GO:0006400">
    <property type="term" value="P:tRNA modification"/>
    <property type="evidence" value="ECO:0007669"/>
    <property type="project" value="InterPro"/>
</dbReference>
<keyword evidence="7 8" id="KW-0411">Iron-sulfur</keyword>
<dbReference type="InterPro" id="IPR012340">
    <property type="entry name" value="NA-bd_OB-fold"/>
</dbReference>
<dbReference type="NCBIfam" id="TIGR01125">
    <property type="entry name" value="30S ribosomal protein S12 methylthiotransferase RimO"/>
    <property type="match status" value="1"/>
</dbReference>
<dbReference type="NCBIfam" id="TIGR00089">
    <property type="entry name" value="MiaB/RimO family radical SAM methylthiotransferase"/>
    <property type="match status" value="1"/>
</dbReference>
<dbReference type="EMBL" id="BMZN01000003">
    <property type="protein sequence ID" value="GHC49674.1"/>
    <property type="molecule type" value="Genomic_DNA"/>
</dbReference>
<dbReference type="InterPro" id="IPR002792">
    <property type="entry name" value="TRAM_dom"/>
</dbReference>
<evidence type="ECO:0000256" key="3">
    <source>
        <dbReference type="ARBA" id="ARBA00022679"/>
    </source>
</evidence>
<dbReference type="FunFam" id="2.40.50.140:FF:000060">
    <property type="entry name" value="Ribosomal protein S12 methylthiotransferase RimO"/>
    <property type="match status" value="1"/>
</dbReference>
<dbReference type="Proteomes" id="UP000608923">
    <property type="component" value="Unassembled WGS sequence"/>
</dbReference>
<dbReference type="AlphaFoldDB" id="A0A8H9IN81"/>
<dbReference type="InterPro" id="IPR038135">
    <property type="entry name" value="Methylthiotransferase_N_sf"/>
</dbReference>
<evidence type="ECO:0000256" key="4">
    <source>
        <dbReference type="ARBA" id="ARBA00022691"/>
    </source>
</evidence>
<dbReference type="GO" id="GO:0005840">
    <property type="term" value="C:ribosome"/>
    <property type="evidence" value="ECO:0007669"/>
    <property type="project" value="UniProtKB-KW"/>
</dbReference>
<evidence type="ECO:0000256" key="6">
    <source>
        <dbReference type="ARBA" id="ARBA00023004"/>
    </source>
</evidence>
<dbReference type="FunFam" id="3.80.30.20:FF:000001">
    <property type="entry name" value="tRNA-2-methylthio-N(6)-dimethylallyladenosine synthase 2"/>
    <property type="match status" value="1"/>
</dbReference>
<feature type="domain" description="Radical SAM core" evidence="11">
    <location>
        <begin position="133"/>
        <end position="371"/>
    </location>
</feature>
<dbReference type="InterPro" id="IPR007197">
    <property type="entry name" value="rSAM"/>
</dbReference>
<dbReference type="Pfam" id="PF18693">
    <property type="entry name" value="TRAM_2"/>
    <property type="match status" value="1"/>
</dbReference>
<dbReference type="SFLD" id="SFLDF00274">
    <property type="entry name" value="ribosomal_protein_S12_methylth"/>
    <property type="match status" value="1"/>
</dbReference>
<dbReference type="Gene3D" id="2.40.50.140">
    <property type="entry name" value="Nucleic acid-binding proteins"/>
    <property type="match status" value="1"/>
</dbReference>
<keyword evidence="6 8" id="KW-0408">Iron</keyword>
<dbReference type="Gene3D" id="3.40.50.12160">
    <property type="entry name" value="Methylthiotransferase, N-terminal domain"/>
    <property type="match status" value="1"/>
</dbReference>
<feature type="binding site" evidence="8">
    <location>
        <position position="147"/>
    </location>
    <ligand>
        <name>[4Fe-4S] cluster</name>
        <dbReference type="ChEBI" id="CHEBI:49883"/>
        <label>2</label>
        <note>4Fe-4S-S-AdoMet</note>
    </ligand>
</feature>
<evidence type="ECO:0000259" key="11">
    <source>
        <dbReference type="PROSITE" id="PS51918"/>
    </source>
</evidence>
<dbReference type="SFLD" id="SFLDG01061">
    <property type="entry name" value="methylthiotransferase"/>
    <property type="match status" value="1"/>
</dbReference>
<dbReference type="InterPro" id="IPR005840">
    <property type="entry name" value="Ribosomal_uS12_MeSTrfase_RimO"/>
</dbReference>
<comment type="catalytic activity">
    <reaction evidence="8">
        <text>L-aspartate(89)-[ribosomal protein uS12]-hydrogen + (sulfur carrier)-SH + AH2 + 2 S-adenosyl-L-methionine = 3-methylsulfanyl-L-aspartate(89)-[ribosomal protein uS12]-hydrogen + (sulfur carrier)-H + 5'-deoxyadenosine + L-methionine + A + S-adenosyl-L-homocysteine + 2 H(+)</text>
        <dbReference type="Rhea" id="RHEA:37087"/>
        <dbReference type="Rhea" id="RHEA-COMP:10460"/>
        <dbReference type="Rhea" id="RHEA-COMP:10461"/>
        <dbReference type="Rhea" id="RHEA-COMP:14737"/>
        <dbReference type="Rhea" id="RHEA-COMP:14739"/>
        <dbReference type="ChEBI" id="CHEBI:13193"/>
        <dbReference type="ChEBI" id="CHEBI:15378"/>
        <dbReference type="ChEBI" id="CHEBI:17319"/>
        <dbReference type="ChEBI" id="CHEBI:17499"/>
        <dbReference type="ChEBI" id="CHEBI:29917"/>
        <dbReference type="ChEBI" id="CHEBI:29961"/>
        <dbReference type="ChEBI" id="CHEBI:57844"/>
        <dbReference type="ChEBI" id="CHEBI:57856"/>
        <dbReference type="ChEBI" id="CHEBI:59789"/>
        <dbReference type="ChEBI" id="CHEBI:64428"/>
        <dbReference type="ChEBI" id="CHEBI:73599"/>
        <dbReference type="EC" id="2.8.4.4"/>
    </reaction>
</comment>
<dbReference type="InterPro" id="IPR006638">
    <property type="entry name" value="Elp3/MiaA/NifB-like_rSAM"/>
</dbReference>
<dbReference type="PANTHER" id="PTHR43837:SF1">
    <property type="entry name" value="RIBOSOMAL PROTEIN US12 METHYLTHIOTRANSFERASE RIMO"/>
    <property type="match status" value="1"/>
</dbReference>
<keyword evidence="12" id="KW-0689">Ribosomal protein</keyword>
<reference evidence="13" key="1">
    <citation type="journal article" date="2019" name="Int. J. Syst. Evol. Microbiol.">
        <title>The Global Catalogue of Microorganisms (GCM) 10K type strain sequencing project: providing services to taxonomists for standard genome sequencing and annotation.</title>
        <authorList>
            <consortium name="The Broad Institute Genomics Platform"/>
            <consortium name="The Broad Institute Genome Sequencing Center for Infectious Disease"/>
            <person name="Wu L."/>
            <person name="Ma J."/>
        </authorList>
    </citation>
    <scope>NUCLEOTIDE SEQUENCE [LARGE SCALE GENOMIC DNA]</scope>
    <source>
        <strain evidence="13">KCTC 42083</strain>
    </source>
</reference>
<dbReference type="PROSITE" id="PS50926">
    <property type="entry name" value="TRAM"/>
    <property type="match status" value="1"/>
</dbReference>
<dbReference type="EC" id="2.8.4.4" evidence="8"/>
<dbReference type="HAMAP" id="MF_01865">
    <property type="entry name" value="MTTase_RimO"/>
    <property type="match status" value="1"/>
</dbReference>
<dbReference type="InterPro" id="IPR020612">
    <property type="entry name" value="Methylthiotransferase_CS"/>
</dbReference>
<dbReference type="SMART" id="SM00729">
    <property type="entry name" value="Elp3"/>
    <property type="match status" value="1"/>
</dbReference>
<dbReference type="GO" id="GO:0046872">
    <property type="term" value="F:metal ion binding"/>
    <property type="evidence" value="ECO:0007669"/>
    <property type="project" value="UniProtKB-KW"/>
</dbReference>
<dbReference type="InterPro" id="IPR058240">
    <property type="entry name" value="rSAM_sf"/>
</dbReference>
<dbReference type="InterPro" id="IPR013848">
    <property type="entry name" value="Methylthiotransferase_N"/>
</dbReference>
<keyword evidence="3 8" id="KW-0808">Transferase</keyword>
<accession>A0A8H9IN81</accession>
<dbReference type="Pfam" id="PF04055">
    <property type="entry name" value="Radical_SAM"/>
    <property type="match status" value="1"/>
</dbReference>
<evidence type="ECO:0000259" key="10">
    <source>
        <dbReference type="PROSITE" id="PS51449"/>
    </source>
</evidence>
<name>A0A8H9IN81_9BURK</name>
<dbReference type="GO" id="GO:0005829">
    <property type="term" value="C:cytosol"/>
    <property type="evidence" value="ECO:0007669"/>
    <property type="project" value="TreeGrafter"/>
</dbReference>
<dbReference type="InterPro" id="IPR005839">
    <property type="entry name" value="Methylthiotransferase"/>
</dbReference>
<dbReference type="GO" id="GO:0103039">
    <property type="term" value="F:protein methylthiotransferase activity"/>
    <property type="evidence" value="ECO:0007669"/>
    <property type="project" value="UniProtKB-EC"/>
</dbReference>
<keyword evidence="5 8" id="KW-0479">Metal-binding</keyword>
<feature type="binding site" evidence="8">
    <location>
        <position position="151"/>
    </location>
    <ligand>
        <name>[4Fe-4S] cluster</name>
        <dbReference type="ChEBI" id="CHEBI:49883"/>
        <label>2</label>
        <note>4Fe-4S-S-AdoMet</note>
    </ligand>
</feature>
<evidence type="ECO:0000313" key="12">
    <source>
        <dbReference type="EMBL" id="GHC49674.1"/>
    </source>
</evidence>
<dbReference type="SFLD" id="SFLDS00029">
    <property type="entry name" value="Radical_SAM"/>
    <property type="match status" value="1"/>
</dbReference>
<keyword evidence="12" id="KW-0687">Ribonucleoprotein</keyword>
<evidence type="ECO:0000256" key="2">
    <source>
        <dbReference type="ARBA" id="ARBA00022490"/>
    </source>
</evidence>
<protein>
    <recommendedName>
        <fullName evidence="8">Ribosomal protein uS12 methylthiotransferase RimO</fullName>
        <shortName evidence="8">uS12 MTTase</shortName>
        <shortName evidence="8">uS12 methylthiotransferase</shortName>
        <ecNumber evidence="8">2.8.4.4</ecNumber>
    </recommendedName>
    <alternativeName>
        <fullName evidence="8">Ribosomal protein uS12 (aspartate-C(3))-methylthiotransferase</fullName>
    </alternativeName>
    <alternativeName>
        <fullName evidence="8">Ribosome maturation factor RimO</fullName>
    </alternativeName>
</protein>
<dbReference type="RefSeq" id="WP_189392583.1">
    <property type="nucleotide sequence ID" value="NZ_BMZN01000003.1"/>
</dbReference>
<feature type="binding site" evidence="8">
    <location>
        <position position="154"/>
    </location>
    <ligand>
        <name>[4Fe-4S] cluster</name>
        <dbReference type="ChEBI" id="CHEBI:49883"/>
        <label>2</label>
        <note>4Fe-4S-S-AdoMet</note>
    </ligand>
</feature>
<dbReference type="SUPFAM" id="SSF102114">
    <property type="entry name" value="Radical SAM enzymes"/>
    <property type="match status" value="1"/>
</dbReference>
<dbReference type="PROSITE" id="PS51449">
    <property type="entry name" value="MTTASE_N"/>
    <property type="match status" value="1"/>
</dbReference>
<proteinExistence type="inferred from homology"/>
<dbReference type="CDD" id="cd01335">
    <property type="entry name" value="Radical_SAM"/>
    <property type="match status" value="1"/>
</dbReference>
<sequence>MSAPKVGFVSLGCPKALVDSERILTQLRTDGYQITPNYDNADVVVVNTCGFIDSAKAESLEAIGEALAENGRVIVTGCMGVDEGLIREVHPSVLSVSGPQQYEQVLRAVREAAPPSLDHNPYIDLVPPQGIKLTPRHYAYLKISEGCNHSCSFCIIPSMRGKLVSRPVGDVLGEAERLVKAGVKELLVISQDTSAYGVDIRQRTGFWNGRPVKSSMLDLSAALSELGAWVRLHYVYPYPHVDNIIPLMAEGKVLPYLDIPFQHASPSVLRAMKRPAFEDRTLSRVKQWRQDCPDLTIRSTFIVGFPGETEDDFKYLLDWMSEAQLDRVGCFQYSPVEGAPANKLDGIVPDEVKQERWERFMEHQQAISSARLAAKVGREVDVLIDEIDEDGDAVGRSSADAPEIDGNVFITSEQKLEPGQMVRVRITDSSEYDLFGEQI</sequence>
<dbReference type="PROSITE" id="PS01278">
    <property type="entry name" value="MTTASE_RADICAL"/>
    <property type="match status" value="1"/>
</dbReference>
<keyword evidence="4 8" id="KW-0949">S-adenosyl-L-methionine</keyword>
<dbReference type="PANTHER" id="PTHR43837">
    <property type="entry name" value="RIBOSOMAL PROTEIN S12 METHYLTHIOTRANSFERASE RIMO"/>
    <property type="match status" value="1"/>
</dbReference>
<evidence type="ECO:0000256" key="5">
    <source>
        <dbReference type="ARBA" id="ARBA00022723"/>
    </source>
</evidence>
<dbReference type="SFLD" id="SFLDG01082">
    <property type="entry name" value="B12-binding_domain_containing"/>
    <property type="match status" value="1"/>
</dbReference>